<dbReference type="AlphaFoldDB" id="A0A401H345"/>
<evidence type="ECO:0000313" key="2">
    <source>
        <dbReference type="Proteomes" id="UP000287166"/>
    </source>
</evidence>
<evidence type="ECO:0000313" key="1">
    <source>
        <dbReference type="EMBL" id="GBE88822.1"/>
    </source>
</evidence>
<dbReference type="Proteomes" id="UP000287166">
    <property type="component" value="Unassembled WGS sequence"/>
</dbReference>
<name>A0A401H345_9APHY</name>
<sequence>MASWMRVPEFICIRSVGAFSAKILSGSSTLGLSGIGSLSANTCLVISQTPLATSTVSSVGPTTLSARCKIFGPTAVASHMYYSAAICHDSTSTSWFPWDSHAKAKH</sequence>
<dbReference type="InParanoid" id="A0A401H345"/>
<dbReference type="GeneID" id="38785739"/>
<dbReference type="EMBL" id="BFAD01000014">
    <property type="protein sequence ID" value="GBE88822.1"/>
    <property type="molecule type" value="Genomic_DNA"/>
</dbReference>
<gene>
    <name evidence="1" type="ORF">SCP_1402290</name>
</gene>
<organism evidence="1 2">
    <name type="scientific">Sparassis crispa</name>
    <dbReference type="NCBI Taxonomy" id="139825"/>
    <lineage>
        <taxon>Eukaryota</taxon>
        <taxon>Fungi</taxon>
        <taxon>Dikarya</taxon>
        <taxon>Basidiomycota</taxon>
        <taxon>Agaricomycotina</taxon>
        <taxon>Agaricomycetes</taxon>
        <taxon>Polyporales</taxon>
        <taxon>Sparassidaceae</taxon>
        <taxon>Sparassis</taxon>
    </lineage>
</organism>
<protein>
    <submittedName>
        <fullName evidence="1">Uncharacterized protein</fullName>
    </submittedName>
</protein>
<keyword evidence="2" id="KW-1185">Reference proteome</keyword>
<reference evidence="1 2" key="1">
    <citation type="journal article" date="2018" name="Sci. Rep.">
        <title>Genome sequence of the cauliflower mushroom Sparassis crispa (Hanabiratake) and its association with beneficial usage.</title>
        <authorList>
            <person name="Kiyama R."/>
            <person name="Furutani Y."/>
            <person name="Kawaguchi K."/>
            <person name="Nakanishi T."/>
        </authorList>
    </citation>
    <scope>NUCLEOTIDE SEQUENCE [LARGE SCALE GENOMIC DNA]</scope>
</reference>
<proteinExistence type="predicted"/>
<comment type="caution">
    <text evidence="1">The sequence shown here is derived from an EMBL/GenBank/DDBJ whole genome shotgun (WGS) entry which is preliminary data.</text>
</comment>
<accession>A0A401H345</accession>
<dbReference type="RefSeq" id="XP_027619735.1">
    <property type="nucleotide sequence ID" value="XM_027763934.1"/>
</dbReference>